<dbReference type="EMBL" id="CP038436">
    <property type="protein sequence ID" value="QBX57152.1"/>
    <property type="molecule type" value="Genomic_DNA"/>
</dbReference>
<proteinExistence type="predicted"/>
<organism evidence="4 5">
    <name type="scientific">Nocardioides seonyuensis</name>
    <dbReference type="NCBI Taxonomy" id="2518371"/>
    <lineage>
        <taxon>Bacteria</taxon>
        <taxon>Bacillati</taxon>
        <taxon>Actinomycetota</taxon>
        <taxon>Actinomycetes</taxon>
        <taxon>Propionibacteriales</taxon>
        <taxon>Nocardioidaceae</taxon>
        <taxon>Nocardioides</taxon>
    </lineage>
</organism>
<evidence type="ECO:0000256" key="2">
    <source>
        <dbReference type="SAM" id="Phobius"/>
    </source>
</evidence>
<feature type="transmembrane region" description="Helical" evidence="2">
    <location>
        <begin position="101"/>
        <end position="122"/>
    </location>
</feature>
<feature type="domain" description="DUF1707" evidence="3">
    <location>
        <begin position="8"/>
        <end position="59"/>
    </location>
</feature>
<protein>
    <submittedName>
        <fullName evidence="4">DUF1707 domain-containing protein</fullName>
    </submittedName>
</protein>
<evidence type="ECO:0000256" key="1">
    <source>
        <dbReference type="SAM" id="MobiDB-lite"/>
    </source>
</evidence>
<keyword evidence="2" id="KW-0472">Membrane</keyword>
<dbReference type="Pfam" id="PF08044">
    <property type="entry name" value="DUF1707"/>
    <property type="match status" value="1"/>
</dbReference>
<keyword evidence="5" id="KW-1185">Reference proteome</keyword>
<reference evidence="4 5" key="1">
    <citation type="submission" date="2019-03" db="EMBL/GenBank/DDBJ databases">
        <title>Three New Species of Nocardioides, Nocardioides euryhalodurans sp. nov., Nocardioides seonyuensis sp. nov. and Nocardioides eburneoflavus sp. nov. Iolated from Soil.</title>
        <authorList>
            <person name="Roh S.G."/>
            <person name="Lee C."/>
            <person name="Kim M.-K."/>
            <person name="Kim S.B."/>
        </authorList>
    </citation>
    <scope>NUCLEOTIDE SEQUENCE [LARGE SCALE GENOMIC DNA]</scope>
    <source>
        <strain evidence="4 5">MMS17-SY207-3</strain>
    </source>
</reference>
<dbReference type="RefSeq" id="WP_135269137.1">
    <property type="nucleotide sequence ID" value="NZ_CP038436.1"/>
</dbReference>
<dbReference type="OrthoDB" id="4803675at2"/>
<evidence type="ECO:0000259" key="3">
    <source>
        <dbReference type="Pfam" id="PF08044"/>
    </source>
</evidence>
<accession>A0A4V1BMQ1</accession>
<name>A0A4V1BMQ1_9ACTN</name>
<gene>
    <name evidence="4" type="ORF">EXE58_18100</name>
</gene>
<keyword evidence="2" id="KW-1133">Transmembrane helix</keyword>
<dbReference type="Proteomes" id="UP000294853">
    <property type="component" value="Chromosome"/>
</dbReference>
<dbReference type="InterPro" id="IPR012551">
    <property type="entry name" value="DUF1707_SHOCT-like"/>
</dbReference>
<keyword evidence="2" id="KW-0812">Transmembrane</keyword>
<sequence>MSRHQRKRARSADRDRVVEALTTAYVEGQLDDAEREERVSRALTAEGLDDLRPLVSDLQLPPGLRLAEPDVGGSTPGSVVLTGRPRSWRESKQRWDATPRWMKLLLGLLTVTVPAAVVMGIVTGPDDPGPILAPEGIERLVDEVDDTFGTTEVVEAEITDERALVTVPTDDGMHSETFGWDGKEFSLWYRGGVPQGQLVDLADVDAAALVETAEAARTTLGVEDVSHVSVDVGDPPAGPARLRFEVANEFREKASLETDLSGDEVLNRSPRS</sequence>
<dbReference type="AlphaFoldDB" id="A0A4V1BMQ1"/>
<feature type="region of interest" description="Disordered" evidence="1">
    <location>
        <begin position="66"/>
        <end position="85"/>
    </location>
</feature>
<evidence type="ECO:0000313" key="4">
    <source>
        <dbReference type="EMBL" id="QBX57152.1"/>
    </source>
</evidence>
<evidence type="ECO:0000313" key="5">
    <source>
        <dbReference type="Proteomes" id="UP000294853"/>
    </source>
</evidence>
<dbReference type="KEGG" id="nsn:EXE58_18100"/>